<keyword evidence="2" id="KW-1003">Cell membrane</keyword>
<reference evidence="8 9" key="1">
    <citation type="submission" date="2015-07" db="EMBL/GenBank/DDBJ databases">
        <authorList>
            <person name="Noorani M."/>
        </authorList>
    </citation>
    <scope>NUCLEOTIDE SEQUENCE [LARGE SCALE GENOMIC DNA]</scope>
    <source>
        <strain evidence="8 9">KCTC 42284</strain>
    </source>
</reference>
<evidence type="ECO:0000256" key="5">
    <source>
        <dbReference type="ARBA" id="ARBA00022692"/>
    </source>
</evidence>
<dbReference type="GO" id="GO:0009103">
    <property type="term" value="P:lipopolysaccharide biosynthetic process"/>
    <property type="evidence" value="ECO:0007669"/>
    <property type="project" value="UniProtKB-ARBA"/>
</dbReference>
<evidence type="ECO:0000256" key="2">
    <source>
        <dbReference type="ARBA" id="ARBA00022475"/>
    </source>
</evidence>
<dbReference type="RefSeq" id="WP_049726053.1">
    <property type="nucleotide sequence ID" value="NZ_CP012154.1"/>
</dbReference>
<dbReference type="PANTHER" id="PTHR33908">
    <property type="entry name" value="MANNOSYLTRANSFERASE YKCB-RELATED"/>
    <property type="match status" value="1"/>
</dbReference>
<comment type="subcellular location">
    <subcellularLocation>
        <location evidence="1">Cell membrane</location>
        <topology evidence="1">Multi-pass membrane protein</topology>
    </subcellularLocation>
</comment>
<keyword evidence="9" id="KW-1185">Reference proteome</keyword>
<protein>
    <submittedName>
        <fullName evidence="8">Uncharacterized protein</fullName>
    </submittedName>
</protein>
<evidence type="ECO:0000256" key="7">
    <source>
        <dbReference type="ARBA" id="ARBA00023136"/>
    </source>
</evidence>
<sequence>MSRQFGWTWGLAWALVIALGVWLRFWQIDLQILIDDEWHAVHRLMQASYREIFLSFGHADYTIPQTLWFKFLADTIGLSEWRMRALPLLFGSATIVLLPWALRPWLDREARWLFAVFIAISPLLIHFTRYVRPYALTVPLGFLAMVGLWRWWHEGSRGWLAVFIVGAVACAWLHPLTLLFTGSALLWFLARALHRIARRGRWDEFWRIVPVGALVTVLAAALVLPPLLADPSAMQSKSGIHGIQWVTFLRAWELIVGTASWPVSLAMALLALIGGLKLLRRDPGFAGYWAFMSLVAVIVIIALQPAWIHHALVLVRYSAVFQPMILALVTLGLIDLLRRLAALGGRPAVVAAPSSGLPLRLLPALLLPLALVLSGPLPQVYRGLNQFTSHMRYHFDYDFERSIYTQVMAEAELPEVYRAMAAEPGEWTLIEAPWHFESHFSPLSEYQRFHQLPIRIGMISGLCTDWTYGELEPDSDQDISFDRFVFLESLLYWRAPENRFVVFHRGTPFGQVRELPDVEPCIERFRERFGAPWFEDEDQVVFRLEGSPSED</sequence>
<evidence type="ECO:0000313" key="8">
    <source>
        <dbReference type="EMBL" id="AKS42497.1"/>
    </source>
</evidence>
<dbReference type="STRING" id="1579979.WM2015_2133"/>
<dbReference type="Proteomes" id="UP000066624">
    <property type="component" value="Chromosome"/>
</dbReference>
<evidence type="ECO:0000256" key="3">
    <source>
        <dbReference type="ARBA" id="ARBA00022676"/>
    </source>
</evidence>
<dbReference type="OrthoDB" id="5800700at2"/>
<evidence type="ECO:0000256" key="1">
    <source>
        <dbReference type="ARBA" id="ARBA00004651"/>
    </source>
</evidence>
<name>A0A0K0XXZ0_9GAMM</name>
<accession>A0A0K0XXZ0</accession>
<evidence type="ECO:0000256" key="4">
    <source>
        <dbReference type="ARBA" id="ARBA00022679"/>
    </source>
</evidence>
<dbReference type="EMBL" id="CP012154">
    <property type="protein sequence ID" value="AKS42497.1"/>
    <property type="molecule type" value="Genomic_DNA"/>
</dbReference>
<keyword evidence="4" id="KW-0808">Transferase</keyword>
<keyword evidence="7" id="KW-0472">Membrane</keyword>
<dbReference type="KEGG" id="wma:WM2015_2133"/>
<gene>
    <name evidence="8" type="ORF">WM2015_2133</name>
</gene>
<evidence type="ECO:0000313" key="9">
    <source>
        <dbReference type="Proteomes" id="UP000066624"/>
    </source>
</evidence>
<evidence type="ECO:0000256" key="6">
    <source>
        <dbReference type="ARBA" id="ARBA00022989"/>
    </source>
</evidence>
<keyword evidence="6" id="KW-1133">Transmembrane helix</keyword>
<keyword evidence="3" id="KW-0328">Glycosyltransferase</keyword>
<dbReference type="PANTHER" id="PTHR33908:SF11">
    <property type="entry name" value="MEMBRANE PROTEIN"/>
    <property type="match status" value="1"/>
</dbReference>
<dbReference type="AlphaFoldDB" id="A0A0K0XXZ0"/>
<proteinExistence type="predicted"/>
<dbReference type="GO" id="GO:0016763">
    <property type="term" value="F:pentosyltransferase activity"/>
    <property type="evidence" value="ECO:0007669"/>
    <property type="project" value="TreeGrafter"/>
</dbReference>
<keyword evidence="5" id="KW-0812">Transmembrane</keyword>
<dbReference type="GO" id="GO:0005886">
    <property type="term" value="C:plasma membrane"/>
    <property type="evidence" value="ECO:0007669"/>
    <property type="project" value="UniProtKB-SubCell"/>
</dbReference>
<organism evidence="8 9">
    <name type="scientific">Wenzhouxiangella marina</name>
    <dbReference type="NCBI Taxonomy" id="1579979"/>
    <lineage>
        <taxon>Bacteria</taxon>
        <taxon>Pseudomonadati</taxon>
        <taxon>Pseudomonadota</taxon>
        <taxon>Gammaproteobacteria</taxon>
        <taxon>Chromatiales</taxon>
        <taxon>Wenzhouxiangellaceae</taxon>
        <taxon>Wenzhouxiangella</taxon>
    </lineage>
</organism>
<dbReference type="InterPro" id="IPR050297">
    <property type="entry name" value="LipidA_mod_glycosyltrf_83"/>
</dbReference>